<sequence>MGISDNHQQSAGKKSMALRAAWIVPNVFCYFLLIYIGVFVGKNAEGLEEINRLGIWLFMLIVMFMVSVFGTFRIVYWIKKGKL</sequence>
<feature type="transmembrane region" description="Helical" evidence="1">
    <location>
        <begin position="53"/>
        <end position="78"/>
    </location>
</feature>
<organism evidence="2 3">
    <name type="scientific">Brevibacillus centrosporus</name>
    <dbReference type="NCBI Taxonomy" id="54910"/>
    <lineage>
        <taxon>Bacteria</taxon>
        <taxon>Bacillati</taxon>
        <taxon>Bacillota</taxon>
        <taxon>Bacilli</taxon>
        <taxon>Bacillales</taxon>
        <taxon>Paenibacillaceae</taxon>
        <taxon>Brevibacillus</taxon>
    </lineage>
</organism>
<dbReference type="AlphaFoldDB" id="A0A1I3XXD4"/>
<keyword evidence="1" id="KW-0472">Membrane</keyword>
<dbReference type="EMBL" id="FORT01000010">
    <property type="protein sequence ID" value="SFK23939.1"/>
    <property type="molecule type" value="Genomic_DNA"/>
</dbReference>
<evidence type="ECO:0000313" key="3">
    <source>
        <dbReference type="Proteomes" id="UP000198915"/>
    </source>
</evidence>
<keyword evidence="1" id="KW-1133">Transmembrane helix</keyword>
<dbReference type="Proteomes" id="UP000198915">
    <property type="component" value="Unassembled WGS sequence"/>
</dbReference>
<protein>
    <submittedName>
        <fullName evidence="2">Uncharacterized protein</fullName>
    </submittedName>
</protein>
<name>A0A1I3XXD4_9BACL</name>
<keyword evidence="3" id="KW-1185">Reference proteome</keyword>
<proteinExistence type="predicted"/>
<dbReference type="RefSeq" id="WP_092270795.1">
    <property type="nucleotide sequence ID" value="NZ_FORT01000010.1"/>
</dbReference>
<evidence type="ECO:0000313" key="2">
    <source>
        <dbReference type="EMBL" id="SFK23939.1"/>
    </source>
</evidence>
<feature type="transmembrane region" description="Helical" evidence="1">
    <location>
        <begin position="20"/>
        <end position="41"/>
    </location>
</feature>
<evidence type="ECO:0000256" key="1">
    <source>
        <dbReference type="SAM" id="Phobius"/>
    </source>
</evidence>
<reference evidence="3" key="1">
    <citation type="submission" date="2016-10" db="EMBL/GenBank/DDBJ databases">
        <authorList>
            <person name="Varghese N."/>
            <person name="Submissions S."/>
        </authorList>
    </citation>
    <scope>NUCLEOTIDE SEQUENCE [LARGE SCALE GENOMIC DNA]</scope>
    <source>
        <strain evidence="3">OK042</strain>
    </source>
</reference>
<gene>
    <name evidence="2" type="ORF">SAMN05518846_110117</name>
</gene>
<accession>A0A1I3XXD4</accession>
<keyword evidence="1" id="KW-0812">Transmembrane</keyword>